<dbReference type="VEuPathDB" id="ToxoDB:ETH2_1109000"/>
<evidence type="ECO:0000313" key="2">
    <source>
        <dbReference type="Proteomes" id="UP000030747"/>
    </source>
</evidence>
<sequence>MEAPFSPAECVRRCRFCEQPPAVIFVPQTAAIRVAVEVLLASGGRDTSFVGPMQLQLHATDGDATLPKDFYETQCGHGLCLWSDLVLRSPPGKYHIKAAVAGQAALGVPSTDAEYGKATVRPAVSAPIVFKRKFRFPQMEGKNSNEVLGHAESETASLLWFVQTVPRAVRVGQPWDLEVAVDLRSLNLTQSVLHNERSRRERATLGRRSALAGWSSWTEGSNLSRSPRSWQDRHHFIHQHRKTEPPNGLQHKLQVFIAESWPEGSIVLSGKTEGITNGQGLATISGLALWLQDQRTPSFRKPSWVKLRVVCTSCSRAKKEFRTQLGTPKIYLDTASAVGVYSDAGKAASALLRWQSAKILHEPRTESAALILPGHPAQLCVQLLDRPFADVLIKAQHEPGLILLGESTKRISPYAWPVSACWKFKAMSFESQSEVHENGHKVYFQLISIDVSYSTSARVRWKGMAASDGSVKVIVLPSRPTLGPVAFRDLLRNPDVSRVAMLDIQQTGSPKWIELRSGPLQERVRLPMFTKVARSSRKTQAHTAAEQWAENKERLFLQWQSPAVVVELLPPQTKVVLELRPSAPLRSILQITGQCVDTDAGNILVATLNRTIGTEISGGQSESKNQNSYGEQKSQELKLLLDWSQLNPSSAGLLRHRVLCDFRVTSHEEQQVQFLPRASVDFGNNVRKAKSSLSSVAANPAQKGLSARSALQSRASLESLAQVEVSCARPSSRTYAPVGSGLCYSCPEDAVCTDPAKRPEQCPLGWQRKGDEQVCTPCPPGKMCNGWSGIAAREFTDVRCPLGTYTKAEYPGVCIPCPPGFQCPDPMEAPQPCPSGTSSLGGSRTCSAAPTGLIVELGKEHLPPRPCDDGLMPIEVDGKWWCGVGYDDTSFDSEQNSSPMRSSPVASTDVTRAQSFPNLCTANLMDHKSCFSSYLPPKTWCPAYASAAHKNGARLDVVTFSFPGKEASQDGLRNMTLQRNIHVGRATSAKENTTGLGTACQERIQMRTGQTVSSVQRDGRAPILAQTANNWSFHAGLVIIALKALPAQLQSLAQPGR</sequence>
<dbReference type="OMA" id="WPENLIS"/>
<organism evidence="1 2">
    <name type="scientific">Eimeria tenella</name>
    <name type="common">Coccidian parasite</name>
    <dbReference type="NCBI Taxonomy" id="5802"/>
    <lineage>
        <taxon>Eukaryota</taxon>
        <taxon>Sar</taxon>
        <taxon>Alveolata</taxon>
        <taxon>Apicomplexa</taxon>
        <taxon>Conoidasida</taxon>
        <taxon>Coccidia</taxon>
        <taxon>Eucoccidiorida</taxon>
        <taxon>Eimeriorina</taxon>
        <taxon>Eimeriidae</taxon>
        <taxon>Eimeria</taxon>
    </lineage>
</organism>
<accession>U6KY25</accession>
<dbReference type="GeneID" id="25255436"/>
<gene>
    <name evidence="1" type="ORF">ETH_00031850</name>
</gene>
<dbReference type="VEuPathDB" id="ToxoDB:ETH_00031850"/>
<dbReference type="EMBL" id="HG675741">
    <property type="protein sequence ID" value="CDJ42866.1"/>
    <property type="molecule type" value="Genomic_DNA"/>
</dbReference>
<dbReference type="PANTHER" id="PTHR46967">
    <property type="entry name" value="INSULIN-LIKE GROWTH FACTOR BINDING PROTEIN,N-TERMINAL"/>
    <property type="match status" value="1"/>
</dbReference>
<reference evidence="1" key="2">
    <citation type="submission" date="2013-10" db="EMBL/GenBank/DDBJ databases">
        <authorList>
            <person name="Aslett M."/>
        </authorList>
    </citation>
    <scope>NUCLEOTIDE SEQUENCE [LARGE SCALE GENOMIC DNA]</scope>
    <source>
        <strain evidence="1">Houghton</strain>
    </source>
</reference>
<reference evidence="1" key="1">
    <citation type="submission" date="2013-10" db="EMBL/GenBank/DDBJ databases">
        <title>Genomic analysis of the causative agents of coccidiosis in chickens.</title>
        <authorList>
            <person name="Reid A.J."/>
            <person name="Blake D."/>
            <person name="Billington K."/>
            <person name="Browne H."/>
            <person name="Dunn M."/>
            <person name="Hung S."/>
            <person name="Kawahara F."/>
            <person name="Miranda-Saavedra D."/>
            <person name="Mourier T."/>
            <person name="Nagra H."/>
            <person name="Otto T.D."/>
            <person name="Rawlings N."/>
            <person name="Sanchez A."/>
            <person name="Sanders M."/>
            <person name="Subramaniam C."/>
            <person name="Tay Y."/>
            <person name="Dear P."/>
            <person name="Doerig C."/>
            <person name="Gruber A."/>
            <person name="Parkinson J."/>
            <person name="Shirley M."/>
            <person name="Wan K.L."/>
            <person name="Berriman M."/>
            <person name="Tomley F."/>
            <person name="Pain A."/>
        </authorList>
    </citation>
    <scope>NUCLEOTIDE SEQUENCE [LARGE SCALE GENOMIC DNA]</scope>
    <source>
        <strain evidence="1">Houghton</strain>
    </source>
</reference>
<protein>
    <recommendedName>
        <fullName evidence="3">Cytadherence high molecular weight protein 2, related</fullName>
    </recommendedName>
</protein>
<dbReference type="SUPFAM" id="SSF57184">
    <property type="entry name" value="Growth factor receptor domain"/>
    <property type="match status" value="1"/>
</dbReference>
<dbReference type="AlphaFoldDB" id="U6KY25"/>
<dbReference type="RefSeq" id="XP_013233616.1">
    <property type="nucleotide sequence ID" value="XM_013378162.1"/>
</dbReference>
<keyword evidence="2" id="KW-1185">Reference proteome</keyword>
<dbReference type="SMART" id="SM01411">
    <property type="entry name" value="Ephrin_rec_like"/>
    <property type="match status" value="2"/>
</dbReference>
<proteinExistence type="predicted"/>
<dbReference type="OrthoDB" id="347048at2759"/>
<evidence type="ECO:0000313" key="1">
    <source>
        <dbReference type="EMBL" id="CDJ42866.1"/>
    </source>
</evidence>
<dbReference type="PANTHER" id="PTHR46967:SF1">
    <property type="entry name" value="KERATIN-ASSOCIATED PROTEIN 16-1-LIKE"/>
    <property type="match status" value="1"/>
</dbReference>
<name>U6KY25_EIMTE</name>
<dbReference type="Proteomes" id="UP000030747">
    <property type="component" value="Unassembled WGS sequence"/>
</dbReference>
<evidence type="ECO:0008006" key="3">
    <source>
        <dbReference type="Google" id="ProtNLM"/>
    </source>
</evidence>
<dbReference type="InterPro" id="IPR009030">
    <property type="entry name" value="Growth_fac_rcpt_cys_sf"/>
</dbReference>